<keyword evidence="5" id="KW-0012">Acyltransferase</keyword>
<dbReference type="Pfam" id="PF01757">
    <property type="entry name" value="Acyl_transf_3"/>
    <property type="match status" value="1"/>
</dbReference>
<dbReference type="PANTHER" id="PTHR36927">
    <property type="entry name" value="BLR4337 PROTEIN"/>
    <property type="match status" value="1"/>
</dbReference>
<feature type="transmembrane region" description="Helical" evidence="3">
    <location>
        <begin position="90"/>
        <end position="106"/>
    </location>
</feature>
<evidence type="ECO:0000259" key="4">
    <source>
        <dbReference type="Pfam" id="PF01757"/>
    </source>
</evidence>
<feature type="transmembrane region" description="Helical" evidence="3">
    <location>
        <begin position="47"/>
        <end position="70"/>
    </location>
</feature>
<comment type="similarity">
    <text evidence="2">Belongs to the acyltransferase 3 family.</text>
</comment>
<feature type="domain" description="Acyltransferase 3" evidence="4">
    <location>
        <begin position="7"/>
        <end position="332"/>
    </location>
</feature>
<organism evidence="5 6">
    <name type="scientific">Candidatus Cohnella colombiensis</name>
    <dbReference type="NCBI Taxonomy" id="3121368"/>
    <lineage>
        <taxon>Bacteria</taxon>
        <taxon>Bacillati</taxon>
        <taxon>Bacillota</taxon>
        <taxon>Bacilli</taxon>
        <taxon>Bacillales</taxon>
        <taxon>Paenibacillaceae</taxon>
        <taxon>Cohnella</taxon>
    </lineage>
</organism>
<feature type="transmembrane region" description="Helical" evidence="3">
    <location>
        <begin position="112"/>
        <end position="130"/>
    </location>
</feature>
<evidence type="ECO:0000256" key="1">
    <source>
        <dbReference type="ARBA" id="ARBA00004370"/>
    </source>
</evidence>
<dbReference type="AlphaFoldDB" id="A0AA95EYV4"/>
<feature type="transmembrane region" description="Helical" evidence="3">
    <location>
        <begin position="151"/>
        <end position="171"/>
    </location>
</feature>
<dbReference type="GO" id="GO:0016747">
    <property type="term" value="F:acyltransferase activity, transferring groups other than amino-acyl groups"/>
    <property type="evidence" value="ECO:0007669"/>
    <property type="project" value="InterPro"/>
</dbReference>
<reference evidence="5" key="1">
    <citation type="submission" date="2023-03" db="EMBL/GenBank/DDBJ databases">
        <title>Andean soil-derived lignocellulolytic bacterial consortium as a source of novel taxa and putative plastic-active enzymes.</title>
        <authorList>
            <person name="Diaz-Garcia L."/>
            <person name="Chuvochina M."/>
            <person name="Feuerriegel G."/>
            <person name="Bunk B."/>
            <person name="Sproer C."/>
            <person name="Streit W.R."/>
            <person name="Rodriguez L.M."/>
            <person name="Overmann J."/>
            <person name="Jimenez D.J."/>
        </authorList>
    </citation>
    <scope>NUCLEOTIDE SEQUENCE</scope>
    <source>
        <strain evidence="5">MAG 2441</strain>
    </source>
</reference>
<proteinExistence type="inferred from homology"/>
<name>A0AA95EYV4_9BACL</name>
<gene>
    <name evidence="5" type="ORF">P0Y55_08235</name>
</gene>
<evidence type="ECO:0000256" key="2">
    <source>
        <dbReference type="ARBA" id="ARBA00007400"/>
    </source>
</evidence>
<sequence>MTSVTRIYFLDNLKVFLIMLVVAHHAGQPYGGSEGWWYFKTIDSPGLGAFFAVNAAFFMGLFFLISAYFVPSSLDKNSVRGFIKKRLVRLGIPLVIGFLLLIPFSLPEINFGHLWFLQHLLIYSVLYAVFSSASRRIGRVRKDNVDRPFPSQFLIVFCTLIVALLTFLIRIKYPIDHWIGFLGIIQTEFAHVPQYVFFFIFGIIAARNNWFNRVPTYIGVTWMVIGVVLALVLYSGEITAFQTGGLNWGSLGYSITEMYLCTGLCIGLIYLFHRLANKTNALLSSFSFNTYSIYIFHVPIVVSLQYAVEQIPVSAYIRFAIVIMLGISLSFLFSQYVIRKLPVLGKVF</sequence>
<dbReference type="EMBL" id="CP119317">
    <property type="protein sequence ID" value="WEK56023.1"/>
    <property type="molecule type" value="Genomic_DNA"/>
</dbReference>
<feature type="transmembrane region" description="Helical" evidence="3">
    <location>
        <begin position="177"/>
        <end position="205"/>
    </location>
</feature>
<protein>
    <submittedName>
        <fullName evidence="5">Acyltransferase family protein</fullName>
    </submittedName>
</protein>
<evidence type="ECO:0000256" key="3">
    <source>
        <dbReference type="SAM" id="Phobius"/>
    </source>
</evidence>
<feature type="transmembrane region" description="Helical" evidence="3">
    <location>
        <begin position="314"/>
        <end position="338"/>
    </location>
</feature>
<dbReference type="InterPro" id="IPR050623">
    <property type="entry name" value="Glucan_succinyl_AcylTrfase"/>
</dbReference>
<dbReference type="Proteomes" id="UP001178662">
    <property type="component" value="Chromosome"/>
</dbReference>
<feature type="transmembrane region" description="Helical" evidence="3">
    <location>
        <begin position="288"/>
        <end position="308"/>
    </location>
</feature>
<feature type="transmembrane region" description="Helical" evidence="3">
    <location>
        <begin position="217"/>
        <end position="236"/>
    </location>
</feature>
<keyword evidence="3" id="KW-0812">Transmembrane</keyword>
<comment type="subcellular location">
    <subcellularLocation>
        <location evidence="1">Membrane</location>
    </subcellularLocation>
</comment>
<keyword evidence="5" id="KW-0808">Transferase</keyword>
<keyword evidence="3" id="KW-1133">Transmembrane helix</keyword>
<feature type="transmembrane region" description="Helical" evidence="3">
    <location>
        <begin position="7"/>
        <end position="27"/>
    </location>
</feature>
<evidence type="ECO:0000313" key="5">
    <source>
        <dbReference type="EMBL" id="WEK56023.1"/>
    </source>
</evidence>
<feature type="transmembrane region" description="Helical" evidence="3">
    <location>
        <begin position="256"/>
        <end position="276"/>
    </location>
</feature>
<keyword evidence="6" id="KW-1185">Reference proteome</keyword>
<dbReference type="InterPro" id="IPR002656">
    <property type="entry name" value="Acyl_transf_3_dom"/>
</dbReference>
<keyword evidence="3" id="KW-0472">Membrane</keyword>
<accession>A0AA95EYV4</accession>
<evidence type="ECO:0000313" key="6">
    <source>
        <dbReference type="Proteomes" id="UP001178662"/>
    </source>
</evidence>